<accession>A0A9P6G7T8</accession>
<dbReference type="AlphaFoldDB" id="A0A9P6G7T8"/>
<proteinExistence type="predicted"/>
<comment type="caution">
    <text evidence="1">The sequence shown here is derived from an EMBL/GenBank/DDBJ whole genome shotgun (WGS) entry which is preliminary data.</text>
</comment>
<dbReference type="Proteomes" id="UP000756921">
    <property type="component" value="Unassembled WGS sequence"/>
</dbReference>
<dbReference type="EMBL" id="WJXW01000015">
    <property type="protein sequence ID" value="KAF9730201.1"/>
    <property type="molecule type" value="Genomic_DNA"/>
</dbReference>
<dbReference type="OrthoDB" id="3939010at2759"/>
<organism evidence="1 2">
    <name type="scientific">Paraphaeosphaeria minitans</name>
    <dbReference type="NCBI Taxonomy" id="565426"/>
    <lineage>
        <taxon>Eukaryota</taxon>
        <taxon>Fungi</taxon>
        <taxon>Dikarya</taxon>
        <taxon>Ascomycota</taxon>
        <taxon>Pezizomycotina</taxon>
        <taxon>Dothideomycetes</taxon>
        <taxon>Pleosporomycetidae</taxon>
        <taxon>Pleosporales</taxon>
        <taxon>Massarineae</taxon>
        <taxon>Didymosphaeriaceae</taxon>
        <taxon>Paraphaeosphaeria</taxon>
    </lineage>
</organism>
<reference evidence="1" key="1">
    <citation type="journal article" date="2020" name="Mol. Plant Microbe Interact.">
        <title>Genome Sequence of the Biocontrol Agent Coniothyrium minitans strain Conio (IMI 134523).</title>
        <authorList>
            <person name="Patel D."/>
            <person name="Shittu T.A."/>
            <person name="Baroncelli R."/>
            <person name="Muthumeenakshi S."/>
            <person name="Osborne T.H."/>
            <person name="Janganan T.K."/>
            <person name="Sreenivasaprasad S."/>
        </authorList>
    </citation>
    <scope>NUCLEOTIDE SEQUENCE</scope>
    <source>
        <strain evidence="1">Conio</strain>
    </source>
</reference>
<gene>
    <name evidence="1" type="ORF">PMIN01_12134</name>
</gene>
<keyword evidence="2" id="KW-1185">Reference proteome</keyword>
<protein>
    <submittedName>
        <fullName evidence="1">Uncharacterized protein</fullName>
    </submittedName>
</protein>
<sequence>MEITLLTMHILVKHLEKQKNKHANNARSKNAVLMAWYAFGKYYNLTDQVSAYVTACCSTFQGESAILI</sequence>
<name>A0A9P6G7T8_9PLEO</name>
<evidence type="ECO:0000313" key="2">
    <source>
        <dbReference type="Proteomes" id="UP000756921"/>
    </source>
</evidence>
<evidence type="ECO:0000313" key="1">
    <source>
        <dbReference type="EMBL" id="KAF9730201.1"/>
    </source>
</evidence>